<dbReference type="RefSeq" id="WP_077409777.1">
    <property type="nucleotide sequence ID" value="NZ_JBHRTS010000001.1"/>
</dbReference>
<evidence type="ECO:0000256" key="1">
    <source>
        <dbReference type="SAM" id="Phobius"/>
    </source>
</evidence>
<accession>A0ABV7J4N6</accession>
<keyword evidence="1" id="KW-1133">Transmembrane helix</keyword>
<comment type="caution">
    <text evidence="2">The sequence shown here is derived from an EMBL/GenBank/DDBJ whole genome shotgun (WGS) entry which is preliminary data.</text>
</comment>
<dbReference type="InterPro" id="IPR012902">
    <property type="entry name" value="N_methyl_site"/>
</dbReference>
<dbReference type="Proteomes" id="UP001595533">
    <property type="component" value="Unassembled WGS sequence"/>
</dbReference>
<evidence type="ECO:0000313" key="3">
    <source>
        <dbReference type="Proteomes" id="UP001595533"/>
    </source>
</evidence>
<keyword evidence="1" id="KW-0472">Membrane</keyword>
<proteinExistence type="predicted"/>
<keyword evidence="3" id="KW-1185">Reference proteome</keyword>
<dbReference type="EMBL" id="JBHRTS010000001">
    <property type="protein sequence ID" value="MFC3193126.1"/>
    <property type="molecule type" value="Genomic_DNA"/>
</dbReference>
<gene>
    <name evidence="2" type="ORF">ACFODZ_02615</name>
</gene>
<name>A0ABV7J4N6_9GAMM</name>
<reference evidence="3" key="1">
    <citation type="journal article" date="2019" name="Int. J. Syst. Evol. Microbiol.">
        <title>The Global Catalogue of Microorganisms (GCM) 10K type strain sequencing project: providing services to taxonomists for standard genome sequencing and annotation.</title>
        <authorList>
            <consortium name="The Broad Institute Genomics Platform"/>
            <consortium name="The Broad Institute Genome Sequencing Center for Infectious Disease"/>
            <person name="Wu L."/>
            <person name="Ma J."/>
        </authorList>
    </citation>
    <scope>NUCLEOTIDE SEQUENCE [LARGE SCALE GENOMIC DNA]</scope>
    <source>
        <strain evidence="3">KCTC 42953</strain>
    </source>
</reference>
<dbReference type="PROSITE" id="PS00409">
    <property type="entry name" value="PROKAR_NTER_METHYL"/>
    <property type="match status" value="1"/>
</dbReference>
<keyword evidence="1" id="KW-0812">Transmembrane</keyword>
<organism evidence="2 3">
    <name type="scientific">Marinicella sediminis</name>
    <dbReference type="NCBI Taxonomy" id="1792834"/>
    <lineage>
        <taxon>Bacteria</taxon>
        <taxon>Pseudomonadati</taxon>
        <taxon>Pseudomonadota</taxon>
        <taxon>Gammaproteobacteria</taxon>
        <taxon>Lysobacterales</taxon>
        <taxon>Marinicellaceae</taxon>
        <taxon>Marinicella</taxon>
    </lineage>
</organism>
<feature type="transmembrane region" description="Helical" evidence="1">
    <location>
        <begin position="21"/>
        <end position="39"/>
    </location>
</feature>
<evidence type="ECO:0000313" key="2">
    <source>
        <dbReference type="EMBL" id="MFC3193126.1"/>
    </source>
</evidence>
<sequence>MRRRHVPGKRRSHQGFTLIEVIAAFTILSMTFMVILEILSNSSANTIKSSERSQVAMLAQSLMDEVGILIPVEEGTVSGQFDERYKWDISIQPYEVSYEGNVAMDFAPVELFMVQLNISWQDNRDKRRSIVFSTLRAMTPDFQDTGVGR</sequence>
<dbReference type="NCBIfam" id="TIGR02532">
    <property type="entry name" value="IV_pilin_GFxxxE"/>
    <property type="match status" value="1"/>
</dbReference>
<protein>
    <submittedName>
        <fullName evidence="2">Prepilin-type N-terminal cleavage/methylation domain-containing protein</fullName>
    </submittedName>
</protein>
<dbReference type="Pfam" id="PF07963">
    <property type="entry name" value="N_methyl"/>
    <property type="match status" value="1"/>
</dbReference>